<dbReference type="EMBL" id="SNRW01003099">
    <property type="protein sequence ID" value="KAA6390803.1"/>
    <property type="molecule type" value="Genomic_DNA"/>
</dbReference>
<proteinExistence type="predicted"/>
<name>A0A5J4W887_9EUKA</name>
<dbReference type="AlphaFoldDB" id="A0A5J4W887"/>
<comment type="caution">
    <text evidence="2">The sequence shown here is derived from an EMBL/GenBank/DDBJ whole genome shotgun (WGS) entry which is preliminary data.</text>
</comment>
<sequence length="505" mass="58650">MDTIDNVGQYPIHSVTPTIKGQQSLHIKTFGVGVALILFVNLIRGHECKRKRSQYQILKQVQFPTIQKPVLFGYCCCIKTQYVEFNFKDIVDVQPVALQETVARSRVRDITRRRTYMLMQTYRVQFEFNDGEKYWPDMQLTQGEILQINKITKSYQQKMLYIRETQRDYRIRIHRVIIQTNNSQIINQLQQVYPNIQQTGMNVPNSFLSSVMKEVKEVDSVKDIDMQGSDKQHMAIIILPLFTTILTALFTAFVFILYAYNCNSTTTSNSNNNLNIHCSSNLRNICHNMNHSNSRNIWQVKESETPQTFGKRSVTKLDIFERLSGIPDDDNASGHEMVDIEDDFMNSIELRVQFDPITGRIFILEQNEPITEVKAQGFYSKSGMRLIGTQFQLTTLDEERTWLASINSDDEKMRMQLIQSSSSDPPIFRSQDDLVFLNNSKEDLQQQIPKILEILSDLGWKVSREKSILTPQQQIEFLGWKLNLNINQLTITKERRVETLSALDK</sequence>
<gene>
    <name evidence="2" type="ORF">EZS28_013671</name>
</gene>
<dbReference type="Gene3D" id="3.30.70.270">
    <property type="match status" value="1"/>
</dbReference>
<dbReference type="Proteomes" id="UP000324800">
    <property type="component" value="Unassembled WGS sequence"/>
</dbReference>
<feature type="transmembrane region" description="Helical" evidence="1">
    <location>
        <begin position="25"/>
        <end position="43"/>
    </location>
</feature>
<dbReference type="InterPro" id="IPR043128">
    <property type="entry name" value="Rev_trsase/Diguanyl_cyclase"/>
</dbReference>
<dbReference type="SUPFAM" id="SSF56672">
    <property type="entry name" value="DNA/RNA polymerases"/>
    <property type="match status" value="1"/>
</dbReference>
<evidence type="ECO:0000313" key="2">
    <source>
        <dbReference type="EMBL" id="KAA6390803.1"/>
    </source>
</evidence>
<feature type="transmembrane region" description="Helical" evidence="1">
    <location>
        <begin position="236"/>
        <end position="260"/>
    </location>
</feature>
<keyword evidence="1" id="KW-0472">Membrane</keyword>
<keyword evidence="1" id="KW-1133">Transmembrane helix</keyword>
<dbReference type="InterPro" id="IPR043502">
    <property type="entry name" value="DNA/RNA_pol_sf"/>
</dbReference>
<keyword evidence="1" id="KW-0812">Transmembrane</keyword>
<evidence type="ECO:0000313" key="3">
    <source>
        <dbReference type="Proteomes" id="UP000324800"/>
    </source>
</evidence>
<organism evidence="2 3">
    <name type="scientific">Streblomastix strix</name>
    <dbReference type="NCBI Taxonomy" id="222440"/>
    <lineage>
        <taxon>Eukaryota</taxon>
        <taxon>Metamonada</taxon>
        <taxon>Preaxostyla</taxon>
        <taxon>Oxymonadida</taxon>
        <taxon>Streblomastigidae</taxon>
        <taxon>Streblomastix</taxon>
    </lineage>
</organism>
<protein>
    <submittedName>
        <fullName evidence="2">Uncharacterized protein</fullName>
    </submittedName>
</protein>
<accession>A0A5J4W887</accession>
<evidence type="ECO:0000256" key="1">
    <source>
        <dbReference type="SAM" id="Phobius"/>
    </source>
</evidence>
<reference evidence="2 3" key="1">
    <citation type="submission" date="2019-03" db="EMBL/GenBank/DDBJ databases">
        <title>Single cell metagenomics reveals metabolic interactions within the superorganism composed of flagellate Streblomastix strix and complex community of Bacteroidetes bacteria on its surface.</title>
        <authorList>
            <person name="Treitli S.C."/>
            <person name="Kolisko M."/>
            <person name="Husnik F."/>
            <person name="Keeling P."/>
            <person name="Hampl V."/>
        </authorList>
    </citation>
    <scope>NUCLEOTIDE SEQUENCE [LARGE SCALE GENOMIC DNA]</scope>
    <source>
        <strain evidence="2">ST1C</strain>
    </source>
</reference>